<dbReference type="EMBL" id="CP002304">
    <property type="protein sequence ID" value="ADQ15152.1"/>
    <property type="molecule type" value="Genomic_DNA"/>
</dbReference>
<reference evidence="6 7" key="2">
    <citation type="journal article" date="2011" name="J. Bacteriol.">
        <title>Complete Genome Sequence of the Haloalkaliphilic, Hydrogen Producing Halanaerobium hydrogenoformans.</title>
        <authorList>
            <person name="Brown S.D."/>
            <person name="Begemann M.B."/>
            <person name="Mormile M.R."/>
            <person name="Wall J.D."/>
            <person name="Han C.S."/>
            <person name="Goodwin L.A."/>
            <person name="Pitluck S."/>
            <person name="Land M.L."/>
            <person name="Hauser L.J."/>
            <person name="Elias D.A."/>
        </authorList>
    </citation>
    <scope>NUCLEOTIDE SEQUENCE [LARGE SCALE GENOMIC DNA]</scope>
    <source>
        <strain evidence="7">sapolanicus</strain>
    </source>
</reference>
<organism evidence="6 7">
    <name type="scientific">Halanaerobium hydrogeniformans</name>
    <name type="common">Halanaerobium sp. (strain sapolanicus)</name>
    <dbReference type="NCBI Taxonomy" id="656519"/>
    <lineage>
        <taxon>Bacteria</taxon>
        <taxon>Bacillati</taxon>
        <taxon>Bacillota</taxon>
        <taxon>Clostridia</taxon>
        <taxon>Halanaerobiales</taxon>
        <taxon>Halanaerobiaceae</taxon>
        <taxon>Halanaerobium</taxon>
    </lineage>
</organism>
<dbReference type="Proteomes" id="UP000007434">
    <property type="component" value="Chromosome"/>
</dbReference>
<dbReference type="STRING" id="656519.Halsa_1731"/>
<evidence type="ECO:0000256" key="4">
    <source>
        <dbReference type="SAM" id="MobiDB-lite"/>
    </source>
</evidence>
<dbReference type="HOGENOM" id="CLU_070764_7_3_9"/>
<feature type="domain" description="Nitroreductase" evidence="5">
    <location>
        <begin position="63"/>
        <end position="145"/>
    </location>
</feature>
<dbReference type="SUPFAM" id="SSF55469">
    <property type="entry name" value="FMN-dependent nitroreductase-like"/>
    <property type="match status" value="1"/>
</dbReference>
<dbReference type="InterPro" id="IPR050627">
    <property type="entry name" value="Nitroreductase/BluB"/>
</dbReference>
<evidence type="ECO:0000256" key="2">
    <source>
        <dbReference type="ARBA" id="ARBA00022643"/>
    </source>
</evidence>
<dbReference type="InterPro" id="IPR029479">
    <property type="entry name" value="Nitroreductase"/>
</dbReference>
<sequence>MEEIFKRRSIREYQAKNIEKEKIEKLIKAGVAAPSAGNQQPWHFIVVQNRESLNKIAEIHPHAKMLKEAPLAIAVCADLSNLKYEDYWVQDCAAATQNILLEAEALDLGGVWLGVYPDQEKENPLRELFELPENIKLLSIVSLGYPAEEKSPSDRYSKNIVHSKSW</sequence>
<dbReference type="InterPro" id="IPR000415">
    <property type="entry name" value="Nitroreductase-like"/>
</dbReference>
<feature type="compositionally biased region" description="Basic and acidic residues" evidence="4">
    <location>
        <begin position="147"/>
        <end position="157"/>
    </location>
</feature>
<proteinExistence type="predicted"/>
<keyword evidence="3" id="KW-0560">Oxidoreductase</keyword>
<evidence type="ECO:0000313" key="7">
    <source>
        <dbReference type="Proteomes" id="UP000007434"/>
    </source>
</evidence>
<keyword evidence="1" id="KW-0285">Flavoprotein</keyword>
<evidence type="ECO:0000256" key="1">
    <source>
        <dbReference type="ARBA" id="ARBA00022630"/>
    </source>
</evidence>
<dbReference type="PANTHER" id="PTHR23026:SF90">
    <property type="entry name" value="IODOTYROSINE DEIODINASE 1"/>
    <property type="match status" value="1"/>
</dbReference>
<accession>E4RIT2</accession>
<keyword evidence="2" id="KW-0288">FMN</keyword>
<dbReference type="GO" id="GO:0016491">
    <property type="term" value="F:oxidoreductase activity"/>
    <property type="evidence" value="ECO:0007669"/>
    <property type="project" value="UniProtKB-KW"/>
</dbReference>
<keyword evidence="7" id="KW-1185">Reference proteome</keyword>
<feature type="region of interest" description="Disordered" evidence="4">
    <location>
        <begin position="147"/>
        <end position="166"/>
    </location>
</feature>
<evidence type="ECO:0000259" key="5">
    <source>
        <dbReference type="Pfam" id="PF00881"/>
    </source>
</evidence>
<dbReference type="CDD" id="cd02150">
    <property type="entry name" value="nitroreductase"/>
    <property type="match status" value="1"/>
</dbReference>
<dbReference type="Pfam" id="PF00881">
    <property type="entry name" value="Nitroreductase"/>
    <property type="match status" value="2"/>
</dbReference>
<protein>
    <submittedName>
        <fullName evidence="6">Nitroreductase</fullName>
    </submittedName>
</protein>
<dbReference type="AlphaFoldDB" id="E4RIT2"/>
<feature type="domain" description="Nitroreductase" evidence="5">
    <location>
        <begin position="4"/>
        <end position="58"/>
    </location>
</feature>
<dbReference type="RefSeq" id="WP_013406229.1">
    <property type="nucleotide sequence ID" value="NC_014654.1"/>
</dbReference>
<name>E4RIT2_HALHG</name>
<reference evidence="6 7" key="1">
    <citation type="submission" date="2010-11" db="EMBL/GenBank/DDBJ databases">
        <title>Complete sequence of Halanaerobium sp. sapolanicus.</title>
        <authorList>
            <consortium name="US DOE Joint Genome Institute"/>
            <person name="Lucas S."/>
            <person name="Copeland A."/>
            <person name="Lapidus A."/>
            <person name="Cheng J.-F."/>
            <person name="Bruce D."/>
            <person name="Goodwin L."/>
            <person name="Pitluck S."/>
            <person name="Davenport K."/>
            <person name="Detter J.C."/>
            <person name="Han C."/>
            <person name="Tapia R."/>
            <person name="Land M."/>
            <person name="Hauser L."/>
            <person name="Jeffries C."/>
            <person name="Kyrpides N."/>
            <person name="Ivanova N."/>
            <person name="Mikhailova N."/>
            <person name="Begemann M.B."/>
            <person name="Mormile M.R."/>
            <person name="Wall J.D."/>
            <person name="Elias D.A."/>
            <person name="Woyke T."/>
        </authorList>
    </citation>
    <scope>NUCLEOTIDE SEQUENCE [LARGE SCALE GENOMIC DNA]</scope>
    <source>
        <strain evidence="7">sapolanicus</strain>
    </source>
</reference>
<dbReference type="OrthoDB" id="9812105at2"/>
<gene>
    <name evidence="6" type="ordered locus">Halsa_1731</name>
</gene>
<evidence type="ECO:0000256" key="3">
    <source>
        <dbReference type="ARBA" id="ARBA00023002"/>
    </source>
</evidence>
<dbReference type="eggNOG" id="COG0778">
    <property type="taxonomic scope" value="Bacteria"/>
</dbReference>
<dbReference type="PANTHER" id="PTHR23026">
    <property type="entry name" value="NADPH NITROREDUCTASE"/>
    <property type="match status" value="1"/>
</dbReference>
<dbReference type="KEGG" id="has:Halsa_1731"/>
<dbReference type="Gene3D" id="3.40.109.10">
    <property type="entry name" value="NADH Oxidase"/>
    <property type="match status" value="1"/>
</dbReference>
<evidence type="ECO:0000313" key="6">
    <source>
        <dbReference type="EMBL" id="ADQ15152.1"/>
    </source>
</evidence>